<name>A0A3S5B2R0_9PLAT</name>
<feature type="transmembrane region" description="Helical" evidence="13">
    <location>
        <begin position="334"/>
        <end position="359"/>
    </location>
</feature>
<dbReference type="GO" id="GO:0055038">
    <property type="term" value="C:recycling endosome membrane"/>
    <property type="evidence" value="ECO:0007669"/>
    <property type="project" value="UniProtKB-SubCell"/>
</dbReference>
<reference evidence="15" key="1">
    <citation type="submission" date="2018-11" db="EMBL/GenBank/DDBJ databases">
        <authorList>
            <consortium name="Pathogen Informatics"/>
        </authorList>
    </citation>
    <scope>NUCLEOTIDE SEQUENCE</scope>
</reference>
<evidence type="ECO:0000256" key="6">
    <source>
        <dbReference type="ARBA" id="ARBA00022692"/>
    </source>
</evidence>
<sequence length="414" mass="46170">MSKYPASAEQNCLQIETKDVEALTEERIRKDHRLDNLVLLVYVILLILSVLTIWMFKHRRLRFVHETGLSVIYGLIVGAAMRFGVTQSTTSLLTFQPENATCNLPPEKIILRFSVNNTSEELKESLSYQYAFEGQTFADSPSNDKATFDPEIFFNLLLPPIIFAAGYSMKRHYFFRNIGAIITYAVFGTFFSAFIIAVICYGFTRPISGLKDQLYFSDCVLFGSMISATDPVTILAIFHDLGVDVDLYALVFGESVLNDALAIGLSQSVEKYGSLTDNKTFDSKAMLSAIGNFIGMFSGSFLLGVLVGCCTSLLTKFTHVKDFPLFETTLFVLMSYSSFLLAEAIGFTGIVSVLFCGVIQAHYTYKNLSSESKAWTKQVSLSFTSFTVYNTNDINLTLIKLFYARIIMYGCGIA</sequence>
<dbReference type="OrthoDB" id="196264at2759"/>
<feature type="domain" description="Cation/H+ exchanger transmembrane" evidence="14">
    <location>
        <begin position="48"/>
        <end position="376"/>
    </location>
</feature>
<dbReference type="Pfam" id="PF00999">
    <property type="entry name" value="Na_H_Exchanger"/>
    <property type="match status" value="1"/>
</dbReference>
<keyword evidence="7" id="KW-0967">Endosome</keyword>
<dbReference type="InterPro" id="IPR004709">
    <property type="entry name" value="NaH_exchanger"/>
</dbReference>
<keyword evidence="8 13" id="KW-1133">Transmembrane helix</keyword>
<feature type="transmembrane region" description="Helical" evidence="13">
    <location>
        <begin position="181"/>
        <end position="203"/>
    </location>
</feature>
<keyword evidence="10" id="KW-0406">Ion transport</keyword>
<evidence type="ECO:0000256" key="10">
    <source>
        <dbReference type="ARBA" id="ARBA00023065"/>
    </source>
</evidence>
<dbReference type="PRINTS" id="PR01088">
    <property type="entry name" value="NAHEXCHNGR6"/>
</dbReference>
<keyword evidence="9" id="KW-0915">Sodium</keyword>
<comment type="subcellular location">
    <subcellularLocation>
        <location evidence="2">Cell membrane</location>
        <topology evidence="2">Multi-pass membrane protein</topology>
    </subcellularLocation>
    <subcellularLocation>
        <location evidence="1">Recycling endosome membrane</location>
        <topology evidence="1">Multi-pass membrane protein</topology>
    </subcellularLocation>
</comment>
<evidence type="ECO:0000313" key="15">
    <source>
        <dbReference type="EMBL" id="VEL38746.1"/>
    </source>
</evidence>
<evidence type="ECO:0000256" key="7">
    <source>
        <dbReference type="ARBA" id="ARBA00022753"/>
    </source>
</evidence>
<dbReference type="InterPro" id="IPR018422">
    <property type="entry name" value="Cation/H_exchanger_CPA1"/>
</dbReference>
<evidence type="ECO:0000256" key="5">
    <source>
        <dbReference type="ARBA" id="ARBA00022475"/>
    </source>
</evidence>
<dbReference type="InterPro" id="IPR006153">
    <property type="entry name" value="Cation/H_exchanger_TM"/>
</dbReference>
<dbReference type="GO" id="GO:0015385">
    <property type="term" value="F:sodium:proton antiporter activity"/>
    <property type="evidence" value="ECO:0007669"/>
    <property type="project" value="InterPro"/>
</dbReference>
<evidence type="ECO:0000256" key="13">
    <source>
        <dbReference type="SAM" id="Phobius"/>
    </source>
</evidence>
<evidence type="ECO:0000256" key="4">
    <source>
        <dbReference type="ARBA" id="ARBA00022448"/>
    </source>
</evidence>
<dbReference type="AlphaFoldDB" id="A0A3S5B2R0"/>
<dbReference type="PANTHER" id="PTHR10110:SF187">
    <property type="entry name" value="SODIUM_HYDROGEN EXCHANGER"/>
    <property type="match status" value="1"/>
</dbReference>
<dbReference type="Gene3D" id="6.10.140.1330">
    <property type="match status" value="1"/>
</dbReference>
<evidence type="ECO:0000256" key="3">
    <source>
        <dbReference type="ARBA" id="ARBA00007367"/>
    </source>
</evidence>
<protein>
    <recommendedName>
        <fullName evidence="14">Cation/H+ exchanger transmembrane domain-containing protein</fullName>
    </recommendedName>
</protein>
<comment type="similarity">
    <text evidence="3">Belongs to the monovalent cation:proton antiporter 1 (CPA1) transporter (TC 2.A.36) family.</text>
</comment>
<comment type="caution">
    <text evidence="15">The sequence shown here is derived from an EMBL/GenBank/DDBJ whole genome shotgun (WGS) entry which is preliminary data.</text>
</comment>
<evidence type="ECO:0000256" key="11">
    <source>
        <dbReference type="ARBA" id="ARBA00023136"/>
    </source>
</evidence>
<feature type="transmembrane region" description="Helical" evidence="13">
    <location>
        <begin position="286"/>
        <end position="314"/>
    </location>
</feature>
<feature type="transmembrane region" description="Helical" evidence="13">
    <location>
        <begin position="68"/>
        <end position="85"/>
    </location>
</feature>
<evidence type="ECO:0000256" key="2">
    <source>
        <dbReference type="ARBA" id="ARBA00004651"/>
    </source>
</evidence>
<dbReference type="GO" id="GO:0098719">
    <property type="term" value="P:sodium ion import across plasma membrane"/>
    <property type="evidence" value="ECO:0007669"/>
    <property type="project" value="TreeGrafter"/>
</dbReference>
<dbReference type="InterPro" id="IPR002090">
    <property type="entry name" value="NHE-6/7/9"/>
</dbReference>
<keyword evidence="12" id="KW-0739">Sodium transport</keyword>
<accession>A0A3S5B2R0</accession>
<dbReference type="PANTHER" id="PTHR10110">
    <property type="entry name" value="SODIUM/HYDROGEN EXCHANGER"/>
    <property type="match status" value="1"/>
</dbReference>
<dbReference type="EMBL" id="CAAALY010258877">
    <property type="protein sequence ID" value="VEL38746.1"/>
    <property type="molecule type" value="Genomic_DNA"/>
</dbReference>
<proteinExistence type="inferred from homology"/>
<keyword evidence="4" id="KW-0813">Transport</keyword>
<keyword evidence="16" id="KW-1185">Reference proteome</keyword>
<keyword evidence="5" id="KW-1003">Cell membrane</keyword>
<evidence type="ECO:0000256" key="9">
    <source>
        <dbReference type="ARBA" id="ARBA00023053"/>
    </source>
</evidence>
<keyword evidence="6 13" id="KW-0812">Transmembrane</keyword>
<gene>
    <name evidence="15" type="ORF">PXEA_LOCUS32186</name>
</gene>
<evidence type="ECO:0000313" key="16">
    <source>
        <dbReference type="Proteomes" id="UP000784294"/>
    </source>
</evidence>
<evidence type="ECO:0000256" key="8">
    <source>
        <dbReference type="ARBA" id="ARBA00022989"/>
    </source>
</evidence>
<dbReference type="GO" id="GO:0015386">
    <property type="term" value="F:potassium:proton antiporter activity"/>
    <property type="evidence" value="ECO:0007669"/>
    <property type="project" value="TreeGrafter"/>
</dbReference>
<evidence type="ECO:0000256" key="1">
    <source>
        <dbReference type="ARBA" id="ARBA00004195"/>
    </source>
</evidence>
<dbReference type="GO" id="GO:0051453">
    <property type="term" value="P:regulation of intracellular pH"/>
    <property type="evidence" value="ECO:0007669"/>
    <property type="project" value="TreeGrafter"/>
</dbReference>
<evidence type="ECO:0000259" key="14">
    <source>
        <dbReference type="Pfam" id="PF00999"/>
    </source>
</evidence>
<feature type="transmembrane region" description="Helical" evidence="13">
    <location>
        <begin position="37"/>
        <end position="56"/>
    </location>
</feature>
<organism evidence="15 16">
    <name type="scientific">Protopolystoma xenopodis</name>
    <dbReference type="NCBI Taxonomy" id="117903"/>
    <lineage>
        <taxon>Eukaryota</taxon>
        <taxon>Metazoa</taxon>
        <taxon>Spiralia</taxon>
        <taxon>Lophotrochozoa</taxon>
        <taxon>Platyhelminthes</taxon>
        <taxon>Monogenea</taxon>
        <taxon>Polyopisthocotylea</taxon>
        <taxon>Polystomatidea</taxon>
        <taxon>Polystomatidae</taxon>
        <taxon>Protopolystoma</taxon>
    </lineage>
</organism>
<keyword evidence="11 13" id="KW-0472">Membrane</keyword>
<dbReference type="Proteomes" id="UP000784294">
    <property type="component" value="Unassembled WGS sequence"/>
</dbReference>
<dbReference type="GO" id="GO:0005886">
    <property type="term" value="C:plasma membrane"/>
    <property type="evidence" value="ECO:0007669"/>
    <property type="project" value="UniProtKB-SubCell"/>
</dbReference>
<evidence type="ECO:0000256" key="12">
    <source>
        <dbReference type="ARBA" id="ARBA00023201"/>
    </source>
</evidence>
<dbReference type="PRINTS" id="PR01084">
    <property type="entry name" value="NAHEXCHNGR"/>
</dbReference>
<feature type="transmembrane region" description="Helical" evidence="13">
    <location>
        <begin position="152"/>
        <end position="169"/>
    </location>
</feature>